<comment type="subcellular location">
    <subcellularLocation>
        <location evidence="1">Cell envelope</location>
    </subcellularLocation>
</comment>
<sequence>MPETSSRPRRTTAMGLAAAVALFVPACSSGPGGSGAAVGGSCATPSEPKNVKIYLGVGAFSSTYSQEFIQGAKAMAKSAGVPESNVKAYESNFDGQKHLNTFTGLLAAGGKDTAIVVDPASTAFTKPLVQMAANSGARILTLWNRPAEIHPWDFGGGCWVAHQAYDGIESGEKSAEALFESFGDKGNIVALNGVPDNPSAKGRIAGLKKALAKNPDVKLLDSQVGNWDQTKGQTITETWIGKYGEQIDGVWAANDGMALGAVEALRAHNLNSRVKVTGSDGSADALASIVRGDMLTSMRVDGYLQGAVTFGLAYAALVGDVDPQKLSHAQRDFYLKQELATPENASKLLKSKAGDVKYTYDALKKNFWADSPGQITEMSDS</sequence>
<evidence type="ECO:0000313" key="5">
    <source>
        <dbReference type="EMBL" id="TDD05837.1"/>
    </source>
</evidence>
<keyword evidence="6" id="KW-1185">Reference proteome</keyword>
<feature type="domain" description="Periplasmic binding protein" evidence="4">
    <location>
        <begin position="57"/>
        <end position="319"/>
    </location>
</feature>
<comment type="caution">
    <text evidence="5">The sequence shown here is derived from an EMBL/GenBank/DDBJ whole genome shotgun (WGS) entry which is preliminary data.</text>
</comment>
<dbReference type="SUPFAM" id="SSF53822">
    <property type="entry name" value="Periplasmic binding protein-like I"/>
    <property type="match status" value="1"/>
</dbReference>
<organism evidence="5 6">
    <name type="scientific">Nonomuraea deserti</name>
    <dbReference type="NCBI Taxonomy" id="1848322"/>
    <lineage>
        <taxon>Bacteria</taxon>
        <taxon>Bacillati</taxon>
        <taxon>Actinomycetota</taxon>
        <taxon>Actinomycetes</taxon>
        <taxon>Streptosporangiales</taxon>
        <taxon>Streptosporangiaceae</taxon>
        <taxon>Nonomuraea</taxon>
    </lineage>
</organism>
<dbReference type="PANTHER" id="PTHR46847">
    <property type="entry name" value="D-ALLOSE-BINDING PERIPLASMIC PROTEIN-RELATED"/>
    <property type="match status" value="1"/>
</dbReference>
<dbReference type="GO" id="GO:0030246">
    <property type="term" value="F:carbohydrate binding"/>
    <property type="evidence" value="ECO:0007669"/>
    <property type="project" value="UniProtKB-ARBA"/>
</dbReference>
<dbReference type="AlphaFoldDB" id="A0A4R4VPA5"/>
<protein>
    <submittedName>
        <fullName evidence="5">Sugar ABC transporter substrate-binding protein</fullName>
    </submittedName>
</protein>
<dbReference type="InterPro" id="IPR028082">
    <property type="entry name" value="Peripla_BP_I"/>
</dbReference>
<dbReference type="CDD" id="cd01536">
    <property type="entry name" value="PBP1_ABC_sugar_binding-like"/>
    <property type="match status" value="1"/>
</dbReference>
<dbReference type="GO" id="GO:0030313">
    <property type="term" value="C:cell envelope"/>
    <property type="evidence" value="ECO:0007669"/>
    <property type="project" value="UniProtKB-SubCell"/>
</dbReference>
<evidence type="ECO:0000313" key="6">
    <source>
        <dbReference type="Proteomes" id="UP000295258"/>
    </source>
</evidence>
<reference evidence="5 6" key="1">
    <citation type="submission" date="2019-03" db="EMBL/GenBank/DDBJ databases">
        <title>Draft genome sequences of novel Actinobacteria.</title>
        <authorList>
            <person name="Sahin N."/>
            <person name="Ay H."/>
            <person name="Saygin H."/>
        </authorList>
    </citation>
    <scope>NUCLEOTIDE SEQUENCE [LARGE SCALE GENOMIC DNA]</scope>
    <source>
        <strain evidence="5 6">KC310</strain>
    </source>
</reference>
<dbReference type="RefSeq" id="WP_132596066.1">
    <property type="nucleotide sequence ID" value="NZ_SMKO01000036.1"/>
</dbReference>
<comment type="similarity">
    <text evidence="2">Belongs to the bacterial solute-binding protein 2 family.</text>
</comment>
<name>A0A4R4VPA5_9ACTN</name>
<dbReference type="Pfam" id="PF13407">
    <property type="entry name" value="Peripla_BP_4"/>
    <property type="match status" value="1"/>
</dbReference>
<evidence type="ECO:0000259" key="4">
    <source>
        <dbReference type="Pfam" id="PF13407"/>
    </source>
</evidence>
<dbReference type="InterPro" id="IPR025997">
    <property type="entry name" value="SBP_2_dom"/>
</dbReference>
<proteinExistence type="inferred from homology"/>
<dbReference type="Gene3D" id="3.40.50.2300">
    <property type="match status" value="2"/>
</dbReference>
<gene>
    <name evidence="5" type="ORF">E1292_16335</name>
</gene>
<accession>A0A4R4VPA5</accession>
<dbReference type="EMBL" id="SMKO01000036">
    <property type="protein sequence ID" value="TDD05837.1"/>
    <property type="molecule type" value="Genomic_DNA"/>
</dbReference>
<evidence type="ECO:0000256" key="1">
    <source>
        <dbReference type="ARBA" id="ARBA00004196"/>
    </source>
</evidence>
<keyword evidence="3" id="KW-0732">Signal</keyword>
<evidence type="ECO:0000256" key="2">
    <source>
        <dbReference type="ARBA" id="ARBA00007639"/>
    </source>
</evidence>
<dbReference type="Proteomes" id="UP000295258">
    <property type="component" value="Unassembled WGS sequence"/>
</dbReference>
<dbReference type="PANTHER" id="PTHR46847:SF1">
    <property type="entry name" value="D-ALLOSE-BINDING PERIPLASMIC PROTEIN-RELATED"/>
    <property type="match status" value="1"/>
</dbReference>
<evidence type="ECO:0000256" key="3">
    <source>
        <dbReference type="ARBA" id="ARBA00022729"/>
    </source>
</evidence>